<dbReference type="Gene3D" id="3.40.140.120">
    <property type="match status" value="1"/>
</dbReference>
<dbReference type="OrthoDB" id="7592047at2"/>
<evidence type="ECO:0000313" key="3">
    <source>
        <dbReference type="Proteomes" id="UP000249590"/>
    </source>
</evidence>
<protein>
    <submittedName>
        <fullName evidence="2">Phage portal protein</fullName>
    </submittedName>
</protein>
<dbReference type="Gene3D" id="3.30.1120.70">
    <property type="match status" value="1"/>
</dbReference>
<dbReference type="InterPro" id="IPR006427">
    <property type="entry name" value="Portal_HK97"/>
</dbReference>
<comment type="caution">
    <text evidence="2">The sequence shown here is derived from an EMBL/GenBank/DDBJ whole genome shotgun (WGS) entry which is preliminary data.</text>
</comment>
<sequence>MGLLDAVRRFASAAGPAHIGAVRASGDIATFEGLTDPYLAQFMRGGGRTQSGASVTVETAMRNTAVLRCVNLISSSIGMLPLHLFRTDAAKAKAVDHPLFAVLYRQPNDWQTAFDFRSLMQTRALVHGNAYALVVRRGQEVRRLIPLDPARVRVEQDASWKVTYRWSRDGGGETMLPAPDVFHLRGPSLDGLRGLSTVKQAAEAIGLSLQAENAAARMFSKGMMVGGALTLPEGRTLSPEALARLKASIEERYSSAENAGKWLLLEEGMDAKTLTPSAKDNQHLETRRHQIEEIARAFGVPRPFLMVDDTSWGTGIEVLGQAFVRNCLAPWFAAWEQAISLRLLTPPEQDLFYAKFNAGALERGNLKDQGEFFAKALGSGGHAPWMHQDEVRELMELGPRDDLPAAPGAAPAPTSEDDDDGTSDAGD</sequence>
<evidence type="ECO:0000313" key="2">
    <source>
        <dbReference type="EMBL" id="RAH99203.1"/>
    </source>
</evidence>
<reference evidence="2 3" key="1">
    <citation type="submission" date="2018-05" db="EMBL/GenBank/DDBJ databases">
        <title>Acuticoccus sediminis sp. nov., isolated from deep-sea sediment of Indian Ocean.</title>
        <authorList>
            <person name="Liu X."/>
            <person name="Lai Q."/>
            <person name="Du Y."/>
            <person name="Sun F."/>
            <person name="Zhang X."/>
            <person name="Wang S."/>
            <person name="Shao Z."/>
        </authorList>
    </citation>
    <scope>NUCLEOTIDE SEQUENCE [LARGE SCALE GENOMIC DNA]</scope>
    <source>
        <strain evidence="2 3">PTG4-2</strain>
    </source>
</reference>
<dbReference type="Proteomes" id="UP000249590">
    <property type="component" value="Unassembled WGS sequence"/>
</dbReference>
<dbReference type="AlphaFoldDB" id="A0A8B2NQB6"/>
<feature type="region of interest" description="Disordered" evidence="1">
    <location>
        <begin position="393"/>
        <end position="427"/>
    </location>
</feature>
<feature type="compositionally biased region" description="Acidic residues" evidence="1">
    <location>
        <begin position="415"/>
        <end position="427"/>
    </location>
</feature>
<dbReference type="RefSeq" id="WP_111349273.1">
    <property type="nucleotide sequence ID" value="NZ_QHHQ01000005.1"/>
</dbReference>
<dbReference type="InterPro" id="IPR006944">
    <property type="entry name" value="Phage/GTA_portal"/>
</dbReference>
<accession>A0A8B2NQB6</accession>
<evidence type="ECO:0000256" key="1">
    <source>
        <dbReference type="SAM" id="MobiDB-lite"/>
    </source>
</evidence>
<name>A0A8B2NQB6_9HYPH</name>
<dbReference type="Pfam" id="PF04860">
    <property type="entry name" value="Phage_portal"/>
    <property type="match status" value="1"/>
</dbReference>
<feature type="compositionally biased region" description="Basic and acidic residues" evidence="1">
    <location>
        <begin position="393"/>
        <end position="403"/>
    </location>
</feature>
<feature type="compositionally biased region" description="Low complexity" evidence="1">
    <location>
        <begin position="404"/>
        <end position="414"/>
    </location>
</feature>
<gene>
    <name evidence="2" type="ORF">DLJ53_21900</name>
</gene>
<keyword evidence="3" id="KW-1185">Reference proteome</keyword>
<organism evidence="2 3">
    <name type="scientific">Acuticoccus sediminis</name>
    <dbReference type="NCBI Taxonomy" id="2184697"/>
    <lineage>
        <taxon>Bacteria</taxon>
        <taxon>Pseudomonadati</taxon>
        <taxon>Pseudomonadota</taxon>
        <taxon>Alphaproteobacteria</taxon>
        <taxon>Hyphomicrobiales</taxon>
        <taxon>Amorphaceae</taxon>
        <taxon>Acuticoccus</taxon>
    </lineage>
</organism>
<proteinExistence type="predicted"/>
<dbReference type="NCBIfam" id="TIGR01537">
    <property type="entry name" value="portal_HK97"/>
    <property type="match status" value="1"/>
</dbReference>
<dbReference type="EMBL" id="QHHQ01000005">
    <property type="protein sequence ID" value="RAH99203.1"/>
    <property type="molecule type" value="Genomic_DNA"/>
</dbReference>
<dbReference type="Gene3D" id="1.20.1270.210">
    <property type="match status" value="1"/>
</dbReference>